<proteinExistence type="predicted"/>
<feature type="compositionally biased region" description="Basic and acidic residues" evidence="1">
    <location>
        <begin position="173"/>
        <end position="185"/>
    </location>
</feature>
<accession>A0A2N9AJR9</accession>
<name>A0A2N9AJR9_METEX</name>
<organism evidence="2 3">
    <name type="scientific">Methylorubrum extorquens</name>
    <name type="common">Methylobacterium dichloromethanicum</name>
    <name type="synonym">Methylobacterium extorquens</name>
    <dbReference type="NCBI Taxonomy" id="408"/>
    <lineage>
        <taxon>Bacteria</taxon>
        <taxon>Pseudomonadati</taxon>
        <taxon>Pseudomonadota</taxon>
        <taxon>Alphaproteobacteria</taxon>
        <taxon>Hyphomicrobiales</taxon>
        <taxon>Methylobacteriaceae</taxon>
        <taxon>Methylorubrum</taxon>
    </lineage>
</organism>
<evidence type="ECO:0000256" key="1">
    <source>
        <dbReference type="SAM" id="MobiDB-lite"/>
    </source>
</evidence>
<feature type="region of interest" description="Disordered" evidence="1">
    <location>
        <begin position="148"/>
        <end position="199"/>
    </location>
</feature>
<evidence type="ECO:0000313" key="3">
    <source>
        <dbReference type="Proteomes" id="UP000233769"/>
    </source>
</evidence>
<sequence>MTNISLLPGLSNIARSEGDPKVLRSGPSSRGIPDSLAKGLGWFSLGLGLTELLAPRRITSALGMEGKEALVRAYGAREIGSGILSLSIDKKLGLWSRVAGDGLDIATVMLALRSNNPKRDNVVVALALLLGITAIDLIDAQATTMRHSRGVGRRRSYRDRSGFPRGVQASRGAAKDFKTPPDLRHAPSLAEVSKRAPAA</sequence>
<dbReference type="EMBL" id="LT962688">
    <property type="protein sequence ID" value="SOR27599.1"/>
    <property type="molecule type" value="Genomic_DNA"/>
</dbReference>
<evidence type="ECO:0008006" key="4">
    <source>
        <dbReference type="Google" id="ProtNLM"/>
    </source>
</evidence>
<dbReference type="AlphaFoldDB" id="A0A2N9AJR9"/>
<protein>
    <recommendedName>
        <fullName evidence="4">Cyclase dehydrase</fullName>
    </recommendedName>
</protein>
<feature type="compositionally biased region" description="Basic residues" evidence="1">
    <location>
        <begin position="148"/>
        <end position="157"/>
    </location>
</feature>
<evidence type="ECO:0000313" key="2">
    <source>
        <dbReference type="EMBL" id="SOR27599.1"/>
    </source>
</evidence>
<reference evidence="3" key="1">
    <citation type="submission" date="2017-10" db="EMBL/GenBank/DDBJ databases">
        <authorList>
            <person name="Regsiter A."/>
            <person name="William W."/>
        </authorList>
    </citation>
    <scope>NUCLEOTIDE SEQUENCE [LARGE SCALE GENOMIC DNA]</scope>
</reference>
<dbReference type="Proteomes" id="UP000233769">
    <property type="component" value="Chromosome tk0001"/>
</dbReference>
<gene>
    <name evidence="2" type="ORF">TK0001_0997</name>
</gene>